<feature type="transmembrane region" description="Helical" evidence="1">
    <location>
        <begin position="7"/>
        <end position="25"/>
    </location>
</feature>
<gene>
    <name evidence="2" type="ORF">PAECIP111891_04247</name>
</gene>
<reference evidence="2" key="1">
    <citation type="submission" date="2022-01" db="EMBL/GenBank/DDBJ databases">
        <authorList>
            <person name="Criscuolo A."/>
        </authorList>
    </citation>
    <scope>NUCLEOTIDE SEQUENCE</scope>
    <source>
        <strain evidence="2">CIP111891</strain>
    </source>
</reference>
<name>A0ABM9CK83_9BACL</name>
<evidence type="ECO:0000256" key="1">
    <source>
        <dbReference type="SAM" id="Phobius"/>
    </source>
</evidence>
<dbReference type="Proteomes" id="UP000838821">
    <property type="component" value="Unassembled WGS sequence"/>
</dbReference>
<proteinExistence type="predicted"/>
<accession>A0ABM9CK83</accession>
<feature type="transmembrane region" description="Helical" evidence="1">
    <location>
        <begin position="61"/>
        <end position="81"/>
    </location>
</feature>
<keyword evidence="1" id="KW-0812">Transmembrane</keyword>
<keyword evidence="1" id="KW-0472">Membrane</keyword>
<evidence type="ECO:0000313" key="2">
    <source>
        <dbReference type="EMBL" id="CAH1215285.1"/>
    </source>
</evidence>
<protein>
    <submittedName>
        <fullName evidence="2">Uncharacterized protein</fullName>
    </submittedName>
</protein>
<keyword evidence="3" id="KW-1185">Reference proteome</keyword>
<sequence>MKYIFKVLVALIPSLILIFFLLNYFPNTGLGSIIALPFIFVINAALIIIGITFIHRLNQPLITAIWILILVLTLVVTILIYPQEYGPSVFIQLWNKTPIGR</sequence>
<evidence type="ECO:0000313" key="3">
    <source>
        <dbReference type="Proteomes" id="UP000838821"/>
    </source>
</evidence>
<organism evidence="2 3">
    <name type="scientific">Paenibacillus allorhizoplanae</name>
    <dbReference type="NCBI Taxonomy" id="2905648"/>
    <lineage>
        <taxon>Bacteria</taxon>
        <taxon>Bacillati</taxon>
        <taxon>Bacillota</taxon>
        <taxon>Bacilli</taxon>
        <taxon>Bacillales</taxon>
        <taxon>Paenibacillaceae</taxon>
        <taxon>Paenibacillus</taxon>
    </lineage>
</organism>
<feature type="transmembrane region" description="Helical" evidence="1">
    <location>
        <begin position="31"/>
        <end position="54"/>
    </location>
</feature>
<keyword evidence="1" id="KW-1133">Transmembrane helix</keyword>
<dbReference type="EMBL" id="CAKMMW010000013">
    <property type="protein sequence ID" value="CAH1215285.1"/>
    <property type="molecule type" value="Genomic_DNA"/>
</dbReference>
<comment type="caution">
    <text evidence="2">The sequence shown here is derived from an EMBL/GenBank/DDBJ whole genome shotgun (WGS) entry which is preliminary data.</text>
</comment>